<evidence type="ECO:0000259" key="2">
    <source>
        <dbReference type="Pfam" id="PF07883"/>
    </source>
</evidence>
<protein>
    <submittedName>
        <fullName evidence="3">Cupin domain-containing protein</fullName>
    </submittedName>
</protein>
<feature type="domain" description="Cupin type-2" evidence="2">
    <location>
        <begin position="60"/>
        <end position="129"/>
    </location>
</feature>
<accession>A0A7K1SE58</accession>
<dbReference type="InterPro" id="IPR014710">
    <property type="entry name" value="RmlC-like_jellyroll"/>
</dbReference>
<dbReference type="AlphaFoldDB" id="A0A7K1SE58"/>
<dbReference type="PANTHER" id="PTHR38599:SF1">
    <property type="entry name" value="CUPIN DOMAIN PROTEIN (AFU_ORTHOLOGUE AFUA_3G13620)"/>
    <property type="match status" value="1"/>
</dbReference>
<evidence type="ECO:0000313" key="3">
    <source>
        <dbReference type="EMBL" id="MVM32092.1"/>
    </source>
</evidence>
<dbReference type="PANTHER" id="PTHR38599">
    <property type="entry name" value="CUPIN DOMAIN PROTEIN (AFU_ORTHOLOGUE AFUA_3G13620)"/>
    <property type="match status" value="1"/>
</dbReference>
<dbReference type="CDD" id="cd02234">
    <property type="entry name" value="cupin_BLR7677-like"/>
    <property type="match status" value="1"/>
</dbReference>
<dbReference type="RefSeq" id="WP_157586801.1">
    <property type="nucleotide sequence ID" value="NZ_WPIN01000006.1"/>
</dbReference>
<feature type="signal peptide" evidence="1">
    <location>
        <begin position="1"/>
        <end position="21"/>
    </location>
</feature>
<organism evidence="3 4">
    <name type="scientific">Spirosoma arboris</name>
    <dbReference type="NCBI Taxonomy" id="2682092"/>
    <lineage>
        <taxon>Bacteria</taxon>
        <taxon>Pseudomonadati</taxon>
        <taxon>Bacteroidota</taxon>
        <taxon>Cytophagia</taxon>
        <taxon>Cytophagales</taxon>
        <taxon>Cytophagaceae</taxon>
        <taxon>Spirosoma</taxon>
    </lineage>
</organism>
<keyword evidence="1" id="KW-0732">Signal</keyword>
<dbReference type="InterPro" id="IPR011051">
    <property type="entry name" value="RmlC_Cupin_sf"/>
</dbReference>
<dbReference type="Gene3D" id="2.60.120.10">
    <property type="entry name" value="Jelly Rolls"/>
    <property type="match status" value="1"/>
</dbReference>
<name>A0A7K1SE58_9BACT</name>
<proteinExistence type="predicted"/>
<dbReference type="SUPFAM" id="SSF51182">
    <property type="entry name" value="RmlC-like cupins"/>
    <property type="match status" value="1"/>
</dbReference>
<dbReference type="EMBL" id="WPIN01000006">
    <property type="protein sequence ID" value="MVM32092.1"/>
    <property type="molecule type" value="Genomic_DNA"/>
</dbReference>
<dbReference type="Pfam" id="PF07883">
    <property type="entry name" value="Cupin_2"/>
    <property type="match status" value="1"/>
</dbReference>
<feature type="chain" id="PRO_5029595782" evidence="1">
    <location>
        <begin position="22"/>
        <end position="143"/>
    </location>
</feature>
<sequence>MKTLLIISTILASSLSGQLFAQHDHTAATSSSPTSVSRSIIRQQLLNEKGIDNREVQMLIVDYPPNSSSPAHRHPCPTFGYLLEGELESTFEGKTRVYKKGDTFYEFSNGLHSSARNTSSTVPAKLLVFFVAEPGKPTSVLEK</sequence>
<gene>
    <name evidence="3" type="ORF">GO755_18730</name>
</gene>
<evidence type="ECO:0000313" key="4">
    <source>
        <dbReference type="Proteomes" id="UP000436006"/>
    </source>
</evidence>
<evidence type="ECO:0000256" key="1">
    <source>
        <dbReference type="SAM" id="SignalP"/>
    </source>
</evidence>
<dbReference type="InterPro" id="IPR013096">
    <property type="entry name" value="Cupin_2"/>
</dbReference>
<keyword evidence="4" id="KW-1185">Reference proteome</keyword>
<dbReference type="Proteomes" id="UP000436006">
    <property type="component" value="Unassembled WGS sequence"/>
</dbReference>
<reference evidence="3 4" key="1">
    <citation type="submission" date="2019-12" db="EMBL/GenBank/DDBJ databases">
        <title>Spirosoma sp. HMF4905 genome sequencing and assembly.</title>
        <authorList>
            <person name="Kang H."/>
            <person name="Cha I."/>
            <person name="Kim H."/>
            <person name="Joh K."/>
        </authorList>
    </citation>
    <scope>NUCLEOTIDE SEQUENCE [LARGE SCALE GENOMIC DNA]</scope>
    <source>
        <strain evidence="3 4">HMF4905</strain>
    </source>
</reference>
<comment type="caution">
    <text evidence="3">The sequence shown here is derived from an EMBL/GenBank/DDBJ whole genome shotgun (WGS) entry which is preliminary data.</text>
</comment>